<sequence length="74" mass="8721">MLTEFMPEFTCPDCGKRLFHENETTLKIEETIHSKFCRKTEGKVHSYMHRDLAHMETFDSERENDSTGTPVLKK</sequence>
<dbReference type="Proteomes" id="UP000006100">
    <property type="component" value="Chromosome"/>
</dbReference>
<dbReference type="EMBL" id="CP003843">
    <property type="protein sequence ID" value="AFS82456.1"/>
    <property type="molecule type" value="Genomic_DNA"/>
</dbReference>
<dbReference type="KEGG" id="nir:NSED_03250"/>
<evidence type="ECO:0000313" key="1">
    <source>
        <dbReference type="EMBL" id="AFS82456.1"/>
    </source>
</evidence>
<dbReference type="STRING" id="1229909.NSED_03250"/>
<gene>
    <name evidence="1" type="ORF">NSED_03250</name>
</gene>
<dbReference type="AlphaFoldDB" id="K0BDQ8"/>
<evidence type="ECO:0008006" key="3">
    <source>
        <dbReference type="Google" id="ProtNLM"/>
    </source>
</evidence>
<accession>K0BDQ8</accession>
<dbReference type="eggNOG" id="arCOG08753">
    <property type="taxonomic scope" value="Archaea"/>
</dbReference>
<name>K0BDQ8_9ARCH</name>
<evidence type="ECO:0000313" key="2">
    <source>
        <dbReference type="Proteomes" id="UP000006100"/>
    </source>
</evidence>
<proteinExistence type="predicted"/>
<reference evidence="1 2" key="1">
    <citation type="journal article" date="2012" name="J. Bacteriol.">
        <title>Draft Genome Sequence of an Ammonia-Oxidizing Archaeon, "Candidatus Nitrosopumilus sediminis" AR2, from Svalbard in the Arctic Circle.</title>
        <authorList>
            <person name="Park S.J."/>
            <person name="Kim J.G."/>
            <person name="Jung M.Y."/>
            <person name="Kim S.J."/>
            <person name="Cha I.T."/>
            <person name="Ghai R."/>
            <person name="Martin-Cuadrado A.B."/>
            <person name="Rodriguez-Valera F."/>
            <person name="Rhee S.K."/>
        </authorList>
    </citation>
    <scope>NUCLEOTIDE SEQUENCE [LARGE SCALE GENOMIC DNA]</scope>
    <source>
        <strain evidence="1 2">AR2</strain>
    </source>
</reference>
<organism evidence="1 2">
    <name type="scientific">Candidatus Nitrosopumilus sediminis</name>
    <dbReference type="NCBI Taxonomy" id="1229909"/>
    <lineage>
        <taxon>Archaea</taxon>
        <taxon>Nitrososphaerota</taxon>
        <taxon>Nitrososphaeria</taxon>
        <taxon>Nitrosopumilales</taxon>
        <taxon>Nitrosopumilaceae</taxon>
        <taxon>Nitrosopumilus</taxon>
    </lineage>
</organism>
<dbReference type="PATRIC" id="fig|1229909.8.peg.694"/>
<protein>
    <recommendedName>
        <fullName evidence="3">C2H2-type domain-containing protein</fullName>
    </recommendedName>
</protein>
<keyword evidence="2" id="KW-1185">Reference proteome</keyword>
<dbReference type="HOGENOM" id="CLU_2765856_0_0_2"/>